<organism evidence="1 2">
    <name type="scientific">Ixodes persulcatus</name>
    <name type="common">Taiga tick</name>
    <dbReference type="NCBI Taxonomy" id="34615"/>
    <lineage>
        <taxon>Eukaryota</taxon>
        <taxon>Metazoa</taxon>
        <taxon>Ecdysozoa</taxon>
        <taxon>Arthropoda</taxon>
        <taxon>Chelicerata</taxon>
        <taxon>Arachnida</taxon>
        <taxon>Acari</taxon>
        <taxon>Parasitiformes</taxon>
        <taxon>Ixodida</taxon>
        <taxon>Ixodoidea</taxon>
        <taxon>Ixodidae</taxon>
        <taxon>Ixodinae</taxon>
        <taxon>Ixodes</taxon>
    </lineage>
</organism>
<dbReference type="Proteomes" id="UP000805193">
    <property type="component" value="Unassembled WGS sequence"/>
</dbReference>
<feature type="non-terminal residue" evidence="1">
    <location>
        <position position="1"/>
    </location>
</feature>
<evidence type="ECO:0000313" key="2">
    <source>
        <dbReference type="Proteomes" id="UP000805193"/>
    </source>
</evidence>
<feature type="non-terminal residue" evidence="1">
    <location>
        <position position="348"/>
    </location>
</feature>
<name>A0AC60R196_IXOPE</name>
<evidence type="ECO:0000313" key="1">
    <source>
        <dbReference type="EMBL" id="KAG0445698.1"/>
    </source>
</evidence>
<proteinExistence type="predicted"/>
<accession>A0AC60R196</accession>
<gene>
    <name evidence="1" type="ORF">HPB47_018859</name>
</gene>
<comment type="caution">
    <text evidence="1">The sequence shown here is derived from an EMBL/GenBank/DDBJ whole genome shotgun (WGS) entry which is preliminary data.</text>
</comment>
<reference evidence="1 2" key="1">
    <citation type="journal article" date="2020" name="Cell">
        <title>Large-Scale Comparative Analyses of Tick Genomes Elucidate Their Genetic Diversity and Vector Capacities.</title>
        <authorList>
            <consortium name="Tick Genome and Microbiome Consortium (TIGMIC)"/>
            <person name="Jia N."/>
            <person name="Wang J."/>
            <person name="Shi W."/>
            <person name="Du L."/>
            <person name="Sun Y."/>
            <person name="Zhan W."/>
            <person name="Jiang J.F."/>
            <person name="Wang Q."/>
            <person name="Zhang B."/>
            <person name="Ji P."/>
            <person name="Bell-Sakyi L."/>
            <person name="Cui X.M."/>
            <person name="Yuan T.T."/>
            <person name="Jiang B.G."/>
            <person name="Yang W.F."/>
            <person name="Lam T.T."/>
            <person name="Chang Q.C."/>
            <person name="Ding S.J."/>
            <person name="Wang X.J."/>
            <person name="Zhu J.G."/>
            <person name="Ruan X.D."/>
            <person name="Zhao L."/>
            <person name="Wei J.T."/>
            <person name="Ye R.Z."/>
            <person name="Que T.C."/>
            <person name="Du C.H."/>
            <person name="Zhou Y.H."/>
            <person name="Cheng J.X."/>
            <person name="Dai P.F."/>
            <person name="Guo W.B."/>
            <person name="Han X.H."/>
            <person name="Huang E.J."/>
            <person name="Li L.F."/>
            <person name="Wei W."/>
            <person name="Gao Y.C."/>
            <person name="Liu J.Z."/>
            <person name="Shao H.Z."/>
            <person name="Wang X."/>
            <person name="Wang C.C."/>
            <person name="Yang T.C."/>
            <person name="Huo Q.B."/>
            <person name="Li W."/>
            <person name="Chen H.Y."/>
            <person name="Chen S.E."/>
            <person name="Zhou L.G."/>
            <person name="Ni X.B."/>
            <person name="Tian J.H."/>
            <person name="Sheng Y."/>
            <person name="Liu T."/>
            <person name="Pan Y.S."/>
            <person name="Xia L.Y."/>
            <person name="Li J."/>
            <person name="Zhao F."/>
            <person name="Cao W.C."/>
        </authorList>
    </citation>
    <scope>NUCLEOTIDE SEQUENCE [LARGE SCALE GENOMIC DNA]</scope>
    <source>
        <strain evidence="1">Iper-2018</strain>
    </source>
</reference>
<protein>
    <submittedName>
        <fullName evidence="1">Uncharacterized protein</fullName>
    </submittedName>
</protein>
<dbReference type="EMBL" id="JABSTQ010000081">
    <property type="protein sequence ID" value="KAG0445698.1"/>
    <property type="molecule type" value="Genomic_DNA"/>
</dbReference>
<sequence>HAVYKSQDTSSFLSLRSAVRACKRRGAPGPECVTIKMPQNLPDSRYQELLSWFSDVWASSEFPAVWRWAWVVPVLKSGKFTGDLSSSRPVSLTSCVAKLFERLGYARLTWWLEGHHLPPLKAHLSTSVYKSAAMVFPGRNRRLREIKPHLDSQPLRLVKAVPVSTISSRYAVRRVGGQNWGNSLRVILTLHSSLVVSRFLQSLAYMDLLPSQAEKLERLHRAGPRTLLGSKVSRAAQTLLGLGWELPQLSNPHGMTPPLGGRPAFIRIPTRPAEEQLTARYPGNLHIYMDGSVNRFRQNSGAAFHIPALQKDWNAGLTHMVSSMTTELLCDVFLTETCMLDGWMDADG</sequence>
<keyword evidence="2" id="KW-1185">Reference proteome</keyword>